<comment type="subcellular location">
    <subcellularLocation>
        <location evidence="1">Cell outer membrane</location>
        <topology evidence="1">Multi-pass membrane protein</topology>
    </subcellularLocation>
</comment>
<dbReference type="InterPro" id="IPR003715">
    <property type="entry name" value="Poly_export_N"/>
</dbReference>
<dbReference type="GO" id="GO:0006811">
    <property type="term" value="P:monoatomic ion transport"/>
    <property type="evidence" value="ECO:0007669"/>
    <property type="project" value="UniProtKB-KW"/>
</dbReference>
<keyword evidence="12" id="KW-0564">Palmitate</keyword>
<evidence type="ECO:0000256" key="2">
    <source>
        <dbReference type="ARBA" id="ARBA00009450"/>
    </source>
</evidence>
<keyword evidence="8" id="KW-0625">Polysaccharide transport</keyword>
<evidence type="ECO:0000259" key="15">
    <source>
        <dbReference type="Pfam" id="PF02563"/>
    </source>
</evidence>
<evidence type="ECO:0000259" key="16">
    <source>
        <dbReference type="Pfam" id="PF22461"/>
    </source>
</evidence>
<dbReference type="Pfam" id="PF22461">
    <property type="entry name" value="SLBB_2"/>
    <property type="match status" value="2"/>
</dbReference>
<accession>A0A8J3DBE9</accession>
<evidence type="ECO:0000256" key="11">
    <source>
        <dbReference type="ARBA" id="ARBA00023136"/>
    </source>
</evidence>
<evidence type="ECO:0000256" key="6">
    <source>
        <dbReference type="ARBA" id="ARBA00022692"/>
    </source>
</evidence>
<sequence length="332" mass="36262">MLVIFALVGLPTGFAQPETLPTAPGTNIVGTNNAGSPVAEPVPDAYLPPAPPIDQNDSHDAMTLLDNKKQIKVGDQLEYMVVEDREPPEVLLVDEDGQIEIPLLGKMPADSHTAQDLAFTISEALKKEHYYQATVLISEHQAANRRGIVLVMGEVQREGVVEIPSGDILRVSDAIMRAGGFNLYADPTRVSMIRPNAQNPESSQRFDINVGQILETGRLDQDLILRANDRIFVGRRGDSSGQYTLSGAVRSPGVYPISIGQKITLSEAILISGGFTEFGDGSDVTLMRYGEDGSRTEREINVNEILEKGRQDNDVLLQPGDRIIVDEKWVTF</sequence>
<keyword evidence="11" id="KW-0472">Membrane</keyword>
<dbReference type="GO" id="GO:0046930">
    <property type="term" value="C:pore complex"/>
    <property type="evidence" value="ECO:0007669"/>
    <property type="project" value="UniProtKB-KW"/>
</dbReference>
<gene>
    <name evidence="17" type="ORF">GCM10007047_23590</name>
</gene>
<reference evidence="17" key="1">
    <citation type="journal article" date="2014" name="Int. J. Syst. Evol. Microbiol.">
        <title>Complete genome sequence of Corynebacterium casei LMG S-19264T (=DSM 44701T), isolated from a smear-ripened cheese.</title>
        <authorList>
            <consortium name="US DOE Joint Genome Institute (JGI-PGF)"/>
            <person name="Walter F."/>
            <person name="Albersmeier A."/>
            <person name="Kalinowski J."/>
            <person name="Ruckert C."/>
        </authorList>
    </citation>
    <scope>NUCLEOTIDE SEQUENCE</scope>
    <source>
        <strain evidence="17">KCTC 12870</strain>
    </source>
</reference>
<dbReference type="PANTHER" id="PTHR33619">
    <property type="entry name" value="POLYSACCHARIDE EXPORT PROTEIN GFCE-RELATED"/>
    <property type="match status" value="1"/>
</dbReference>
<evidence type="ECO:0000313" key="18">
    <source>
        <dbReference type="Proteomes" id="UP000642829"/>
    </source>
</evidence>
<dbReference type="GO" id="GO:0015288">
    <property type="term" value="F:porin activity"/>
    <property type="evidence" value="ECO:0007669"/>
    <property type="project" value="UniProtKB-KW"/>
</dbReference>
<keyword evidence="6" id="KW-0812">Transmembrane</keyword>
<evidence type="ECO:0000256" key="10">
    <source>
        <dbReference type="ARBA" id="ARBA00023114"/>
    </source>
</evidence>
<comment type="similarity">
    <text evidence="2">Belongs to the BexD/CtrA/VexA family.</text>
</comment>
<reference evidence="17" key="2">
    <citation type="submission" date="2020-09" db="EMBL/GenBank/DDBJ databases">
        <authorList>
            <person name="Sun Q."/>
            <person name="Kim S."/>
        </authorList>
    </citation>
    <scope>NUCLEOTIDE SEQUENCE</scope>
    <source>
        <strain evidence="17">KCTC 12870</strain>
    </source>
</reference>
<keyword evidence="3" id="KW-0813">Transport</keyword>
<dbReference type="EMBL" id="BMXG01000015">
    <property type="protein sequence ID" value="GHC05892.1"/>
    <property type="molecule type" value="Genomic_DNA"/>
</dbReference>
<keyword evidence="4" id="KW-1134">Transmembrane beta strand</keyword>
<dbReference type="Pfam" id="PF02563">
    <property type="entry name" value="Poly_export"/>
    <property type="match status" value="1"/>
</dbReference>
<dbReference type="GO" id="GO:0009279">
    <property type="term" value="C:cell outer membrane"/>
    <property type="evidence" value="ECO:0007669"/>
    <property type="project" value="UniProtKB-SubCell"/>
</dbReference>
<evidence type="ECO:0000256" key="1">
    <source>
        <dbReference type="ARBA" id="ARBA00004571"/>
    </source>
</evidence>
<keyword evidence="9" id="KW-0406">Ion transport</keyword>
<keyword evidence="14" id="KW-0449">Lipoprotein</keyword>
<evidence type="ECO:0000256" key="12">
    <source>
        <dbReference type="ARBA" id="ARBA00023139"/>
    </source>
</evidence>
<dbReference type="AlphaFoldDB" id="A0A8J3DBE9"/>
<evidence type="ECO:0000256" key="4">
    <source>
        <dbReference type="ARBA" id="ARBA00022452"/>
    </source>
</evidence>
<dbReference type="GO" id="GO:0015159">
    <property type="term" value="F:polysaccharide transmembrane transporter activity"/>
    <property type="evidence" value="ECO:0007669"/>
    <property type="project" value="InterPro"/>
</dbReference>
<organism evidence="17 18">
    <name type="scientific">Cerasicoccus arenae</name>
    <dbReference type="NCBI Taxonomy" id="424488"/>
    <lineage>
        <taxon>Bacteria</taxon>
        <taxon>Pseudomonadati</taxon>
        <taxon>Verrucomicrobiota</taxon>
        <taxon>Opitutia</taxon>
        <taxon>Puniceicoccales</taxon>
        <taxon>Cerasicoccaceae</taxon>
        <taxon>Cerasicoccus</taxon>
    </lineage>
</organism>
<evidence type="ECO:0000256" key="7">
    <source>
        <dbReference type="ARBA" id="ARBA00022729"/>
    </source>
</evidence>
<keyword evidence="18" id="KW-1185">Reference proteome</keyword>
<feature type="domain" description="SLBB" evidence="16">
    <location>
        <begin position="149"/>
        <end position="233"/>
    </location>
</feature>
<evidence type="ECO:0008006" key="19">
    <source>
        <dbReference type="Google" id="ProtNLM"/>
    </source>
</evidence>
<feature type="domain" description="SLBB" evidence="16">
    <location>
        <begin position="244"/>
        <end position="325"/>
    </location>
</feature>
<comment type="caution">
    <text evidence="17">The sequence shown here is derived from an EMBL/GenBank/DDBJ whole genome shotgun (WGS) entry which is preliminary data.</text>
</comment>
<evidence type="ECO:0000256" key="3">
    <source>
        <dbReference type="ARBA" id="ARBA00022448"/>
    </source>
</evidence>
<evidence type="ECO:0000256" key="8">
    <source>
        <dbReference type="ARBA" id="ARBA00023047"/>
    </source>
</evidence>
<keyword evidence="13" id="KW-0998">Cell outer membrane</keyword>
<keyword evidence="5" id="KW-0762">Sugar transport</keyword>
<dbReference type="InterPro" id="IPR054765">
    <property type="entry name" value="SLBB_dom"/>
</dbReference>
<dbReference type="InterPro" id="IPR049712">
    <property type="entry name" value="Poly_export"/>
</dbReference>
<evidence type="ECO:0000313" key="17">
    <source>
        <dbReference type="EMBL" id="GHC05892.1"/>
    </source>
</evidence>
<dbReference type="PANTHER" id="PTHR33619:SF3">
    <property type="entry name" value="POLYSACCHARIDE EXPORT PROTEIN GFCE-RELATED"/>
    <property type="match status" value="1"/>
</dbReference>
<evidence type="ECO:0000256" key="13">
    <source>
        <dbReference type="ARBA" id="ARBA00023237"/>
    </source>
</evidence>
<proteinExistence type="inferred from homology"/>
<evidence type="ECO:0000256" key="5">
    <source>
        <dbReference type="ARBA" id="ARBA00022597"/>
    </source>
</evidence>
<protein>
    <recommendedName>
        <fullName evidence="19">Sugar ABC transporter substrate-binding protein</fullName>
    </recommendedName>
</protein>
<dbReference type="Gene3D" id="3.30.1950.10">
    <property type="entry name" value="wza like domain"/>
    <property type="match status" value="1"/>
</dbReference>
<name>A0A8J3DBE9_9BACT</name>
<evidence type="ECO:0000256" key="14">
    <source>
        <dbReference type="ARBA" id="ARBA00023288"/>
    </source>
</evidence>
<keyword evidence="7" id="KW-0732">Signal</keyword>
<dbReference type="Proteomes" id="UP000642829">
    <property type="component" value="Unassembled WGS sequence"/>
</dbReference>
<dbReference type="Gene3D" id="3.10.560.10">
    <property type="entry name" value="Outer membrane lipoprotein wza domain like"/>
    <property type="match status" value="2"/>
</dbReference>
<evidence type="ECO:0000256" key="9">
    <source>
        <dbReference type="ARBA" id="ARBA00023065"/>
    </source>
</evidence>
<feature type="domain" description="Polysaccharide export protein N-terminal" evidence="15">
    <location>
        <begin position="70"/>
        <end position="135"/>
    </location>
</feature>
<keyword evidence="10" id="KW-0626">Porin</keyword>